<evidence type="ECO:0000256" key="2">
    <source>
        <dbReference type="ARBA" id="ARBA00022801"/>
    </source>
</evidence>
<dbReference type="InterPro" id="IPR050654">
    <property type="entry name" value="AChE-related_enzymes"/>
</dbReference>
<dbReference type="Proteomes" id="UP001176059">
    <property type="component" value="Unassembled WGS sequence"/>
</dbReference>
<reference evidence="4" key="2">
    <citation type="journal article" date="2023" name="Proc. Natl. Acad. Sci. U.S.A.">
        <title>A global phylogenomic analysis of the shiitake genus Lentinula.</title>
        <authorList>
            <person name="Sierra-Patev S."/>
            <person name="Min B."/>
            <person name="Naranjo-Ortiz M."/>
            <person name="Looney B."/>
            <person name="Konkel Z."/>
            <person name="Slot J.C."/>
            <person name="Sakamoto Y."/>
            <person name="Steenwyk J.L."/>
            <person name="Rokas A."/>
            <person name="Carro J."/>
            <person name="Camarero S."/>
            <person name="Ferreira P."/>
            <person name="Molpeceres G."/>
            <person name="Ruiz-Duenas F.J."/>
            <person name="Serrano A."/>
            <person name="Henrissat B."/>
            <person name="Drula E."/>
            <person name="Hughes K.W."/>
            <person name="Mata J.L."/>
            <person name="Ishikawa N.K."/>
            <person name="Vargas-Isla R."/>
            <person name="Ushijima S."/>
            <person name="Smith C.A."/>
            <person name="Donoghue J."/>
            <person name="Ahrendt S."/>
            <person name="Andreopoulos W."/>
            <person name="He G."/>
            <person name="LaButti K."/>
            <person name="Lipzen A."/>
            <person name="Ng V."/>
            <person name="Riley R."/>
            <person name="Sandor L."/>
            <person name="Barry K."/>
            <person name="Martinez A.T."/>
            <person name="Xiao Y."/>
            <person name="Gibbons J.G."/>
            <person name="Terashima K."/>
            <person name="Grigoriev I.V."/>
            <person name="Hibbett D."/>
        </authorList>
    </citation>
    <scope>NUCLEOTIDE SEQUENCE</scope>
    <source>
        <strain evidence="4">ET3784</strain>
    </source>
</reference>
<dbReference type="EMBL" id="JANVFO010000040">
    <property type="protein sequence ID" value="KAJ3728074.1"/>
    <property type="molecule type" value="Genomic_DNA"/>
</dbReference>
<dbReference type="Pfam" id="PF00135">
    <property type="entry name" value="COesterase"/>
    <property type="match status" value="1"/>
</dbReference>
<gene>
    <name evidence="4" type="ORF">DFJ43DRAFT_1225658</name>
</gene>
<proteinExistence type="inferred from homology"/>
<keyword evidence="2" id="KW-0378">Hydrolase</keyword>
<dbReference type="InterPro" id="IPR029058">
    <property type="entry name" value="AB_hydrolase_fold"/>
</dbReference>
<comment type="similarity">
    <text evidence="1">Belongs to the type-B carboxylesterase/lipase family.</text>
</comment>
<evidence type="ECO:0000313" key="5">
    <source>
        <dbReference type="Proteomes" id="UP001176059"/>
    </source>
</evidence>
<organism evidence="4 5">
    <name type="scientific">Lentinula guzmanii</name>
    <dbReference type="NCBI Taxonomy" id="2804957"/>
    <lineage>
        <taxon>Eukaryota</taxon>
        <taxon>Fungi</taxon>
        <taxon>Dikarya</taxon>
        <taxon>Basidiomycota</taxon>
        <taxon>Agaricomycotina</taxon>
        <taxon>Agaricomycetes</taxon>
        <taxon>Agaricomycetidae</taxon>
        <taxon>Agaricales</taxon>
        <taxon>Marasmiineae</taxon>
        <taxon>Omphalotaceae</taxon>
        <taxon>Lentinula</taxon>
    </lineage>
</organism>
<evidence type="ECO:0000256" key="1">
    <source>
        <dbReference type="ARBA" id="ARBA00005964"/>
    </source>
</evidence>
<dbReference type="PANTHER" id="PTHR43918:SF4">
    <property type="entry name" value="CARBOXYLIC ESTER HYDROLASE"/>
    <property type="match status" value="1"/>
</dbReference>
<dbReference type="GO" id="GO:0052689">
    <property type="term" value="F:carboxylic ester hydrolase activity"/>
    <property type="evidence" value="ECO:0007669"/>
    <property type="project" value="TreeGrafter"/>
</dbReference>
<protein>
    <submittedName>
        <fullName evidence="4">Carboxylesterase family-domain-containing protein</fullName>
    </submittedName>
</protein>
<reference evidence="4" key="1">
    <citation type="submission" date="2022-08" db="EMBL/GenBank/DDBJ databases">
        <authorList>
            <consortium name="DOE Joint Genome Institute"/>
            <person name="Min B."/>
            <person name="Sierra-Patev S."/>
            <person name="Naranjo-Ortiz M."/>
            <person name="Looney B."/>
            <person name="Konkel Z."/>
            <person name="Slot J.C."/>
            <person name="Sakamoto Y."/>
            <person name="Steenwyk J.L."/>
            <person name="Rokas A."/>
            <person name="Carro J."/>
            <person name="Camarero S."/>
            <person name="Ferreira P."/>
            <person name="Molpeceres G."/>
            <person name="Ruiz-duenas F.J."/>
            <person name="Serrano A."/>
            <person name="Henrissat B."/>
            <person name="Drula E."/>
            <person name="Hughes K.W."/>
            <person name="Mata J.L."/>
            <person name="Ishikawa N.K."/>
            <person name="Vargas-Isla R."/>
            <person name="Ushijima S."/>
            <person name="Smith C.A."/>
            <person name="Ahrendt S."/>
            <person name="Andreopoulos W."/>
            <person name="He G."/>
            <person name="LaButti K."/>
            <person name="Lipzen A."/>
            <person name="Ng V."/>
            <person name="Riley R."/>
            <person name="Sandor L."/>
            <person name="Barry K."/>
            <person name="Martinez A.T."/>
            <person name="Xiao Y."/>
            <person name="Gibbons J.G."/>
            <person name="Terashima K."/>
            <person name="Hibbett D.S."/>
            <person name="Grigoriev I.V."/>
        </authorList>
    </citation>
    <scope>NUCLEOTIDE SEQUENCE</scope>
    <source>
        <strain evidence="4">ET3784</strain>
    </source>
</reference>
<sequence length="544" mass="60302">MSQKLTEEVVTAYICAIDYVVSKSVGKWLPVENPNIMDEDELEQPSEPCMSIQVYRASKSALFKLRKGSAPLHPVGQYIAYRMILIPEQATDSPEHGLVLECENNNQAIHAVIFYRYAKDILHEFEKRTASLDMKTAAIELSLTFICNNQIIERDPSLWAEFLCISSQDNQGLKDLERTVVFKILLASPYIHLRTSHMCIQVAGLFFTTSSMLEKTVFHRPVGKGKIDSGQEAHDDRGWKGTHVRSNVEIEVLEDDITAMACGDTQVPTNGYPKLVDGLAITLREHIEPNHGSRLNEDKEPWGIQSANFGTGVHVDGSEESSYEPALLSEMLMPCDAFMLSVGRPAGWVLTKRDRIAFHSISIGHHLFTSDSNLFRAAIMGSGTASTSAVRKPNVQAVYDGVVNLVGCSTASDTFACLSAVDEDTLFNAVNTYDPDSLFQIRPWAPIIDGELIPDDPFTLISEGNFATTPFITGHVVDEGTRFVVPQAINTTDDFLNAVAIVDSPTLTPSTFTENQDSYLYTVKKWMPELLTNILAEHTYDPVD</sequence>
<keyword evidence="5" id="KW-1185">Reference proteome</keyword>
<dbReference type="SUPFAM" id="SSF53474">
    <property type="entry name" value="alpha/beta-Hydrolases"/>
    <property type="match status" value="1"/>
</dbReference>
<dbReference type="AlphaFoldDB" id="A0AA38MSN2"/>
<dbReference type="PANTHER" id="PTHR43918">
    <property type="entry name" value="ACETYLCHOLINESTERASE"/>
    <property type="match status" value="1"/>
</dbReference>
<name>A0AA38MSN2_9AGAR</name>
<evidence type="ECO:0000313" key="4">
    <source>
        <dbReference type="EMBL" id="KAJ3728074.1"/>
    </source>
</evidence>
<dbReference type="InterPro" id="IPR002018">
    <property type="entry name" value="CarbesteraseB"/>
</dbReference>
<dbReference type="Gene3D" id="3.40.50.1820">
    <property type="entry name" value="alpha/beta hydrolase"/>
    <property type="match status" value="1"/>
</dbReference>
<comment type="caution">
    <text evidence="4">The sequence shown here is derived from an EMBL/GenBank/DDBJ whole genome shotgun (WGS) entry which is preliminary data.</text>
</comment>
<feature type="domain" description="Carboxylesterase type B" evidence="3">
    <location>
        <begin position="362"/>
        <end position="489"/>
    </location>
</feature>
<accession>A0AA38MSN2</accession>
<evidence type="ECO:0000259" key="3">
    <source>
        <dbReference type="Pfam" id="PF00135"/>
    </source>
</evidence>